<organism evidence="1 2">
    <name type="scientific">Solibacillus isronensis B3W22</name>
    <dbReference type="NCBI Taxonomy" id="1224748"/>
    <lineage>
        <taxon>Bacteria</taxon>
        <taxon>Bacillati</taxon>
        <taxon>Bacillota</taxon>
        <taxon>Bacilli</taxon>
        <taxon>Bacillales</taxon>
        <taxon>Caryophanaceae</taxon>
        <taxon>Solibacillus</taxon>
    </lineage>
</organism>
<reference evidence="1 2" key="1">
    <citation type="journal article" date="2012" name="J. Bacteriol.">
        <title>Draft Genome Sequence of Bacillus isronensis Strain B3W22, Isolated from the Upper Atmosphere.</title>
        <authorList>
            <person name="Shivaji S."/>
            <person name="Ara S."/>
            <person name="Singh S.K."/>
            <person name="Bandi S."/>
            <person name="Singh A."/>
            <person name="Pinnaka A.K."/>
        </authorList>
    </citation>
    <scope>NUCLEOTIDE SEQUENCE [LARGE SCALE GENOMIC DNA]</scope>
    <source>
        <strain evidence="1 2">B3W22</strain>
    </source>
</reference>
<comment type="caution">
    <text evidence="1">The sequence shown here is derived from an EMBL/GenBank/DDBJ whole genome shotgun (WGS) entry which is preliminary data.</text>
</comment>
<protein>
    <submittedName>
        <fullName evidence="1">Uncharacterized protein</fullName>
    </submittedName>
</protein>
<sequence length="75" mass="8886">MEILLVGTNDEIAFEWVSKYWYYRNLRIARNIKKSTLPESKRAVILYGGGHTYLLKQMLKDDESIKVIQYGDWSE</sequence>
<dbReference type="PATRIC" id="fig|1224748.3.peg.730"/>
<dbReference type="Proteomes" id="UP000004738">
    <property type="component" value="Unassembled WGS sequence"/>
</dbReference>
<evidence type="ECO:0000313" key="2">
    <source>
        <dbReference type="Proteomes" id="UP000004738"/>
    </source>
</evidence>
<proteinExistence type="predicted"/>
<dbReference type="RefSeq" id="WP_008404047.1">
    <property type="nucleotide sequence ID" value="NZ_AMCK01000002.1"/>
</dbReference>
<dbReference type="AlphaFoldDB" id="K1KVE6"/>
<name>K1KVE6_9BACL</name>
<accession>K1KVE6</accession>
<dbReference type="EMBL" id="AMCK01000002">
    <property type="protein sequence ID" value="EKB46521.1"/>
    <property type="molecule type" value="Genomic_DNA"/>
</dbReference>
<keyword evidence="2" id="KW-1185">Reference proteome</keyword>
<gene>
    <name evidence="1" type="ORF">B857_00731</name>
</gene>
<evidence type="ECO:0000313" key="1">
    <source>
        <dbReference type="EMBL" id="EKB46521.1"/>
    </source>
</evidence>
<dbReference type="Pfam" id="PF18950">
    <property type="entry name" value="DUF5694"/>
    <property type="match status" value="1"/>
</dbReference>
<dbReference type="InterPro" id="IPR043749">
    <property type="entry name" value="DUF5694"/>
</dbReference>